<sequence length="1184" mass="121704">MNWEKAAPVIAVFGIIAVLLVVTQIGLNQANIDLGTVFGGDRIVVVEGGNGFTVSLDEEDTPADEECATFEGDTDNIEWQVCSSGGVGSALTDDNIWLGSSGGTAAEEAIPDCIDSAGNHLNYTVSSNTFSCGATAPTITSTGSVVFEARKASAGTITKGSPVYLQAFNPSGWIEVEEADADVPTEMPVIGLAAVDLTNSSTGTVILSGELTGLDTTGFSVLDELYVSTTPGVLTATKPVGNSAAIQKVAQVARAHLSQGVLEVFGAGRPNDVPNIADDSVWVGSATDVATQAAVGDCDDSGGNHLNYDTATNAFSCGTSSSIGGENLSTTLSIGNTTAGVDIVFSGAGDTIDFTRTQTLRIDALAQTVGLGTAQVPDLASTTDQFVFEDVAAILTGKTIAGASNTLTIRLDDLDTQGSKTDEWCLTVETTAGAEIELQACGGGGADLATVLGIGNTTGGNNIVMSGAGDTLNYTRTQTLVIDALTQTTGTGTAQVPDLAGTTDQFVLEDVSATLTSKSLTSPTITGSPTAVGATWADLGTVTTIDIDGGSGDFATLIGDSLGIDDDGSAFVLSIDENETLTGNRILFLVVNNTDRTIDLTGDLTVESASLVDQDLTEDATGVAFASLSVTGSNSPLTIGATDGEIFFTGTTFGVAVEAVDQTVGGSIAQIPNLASTTDQFVFEDVSQILTNKTISGASNTLTIRLDDLDTQGTKTDELCLTVETTSGAEIEIQSCGGGSADLATVLSIGNVTNGNDIVMSGSGDTLNFTRTLTLVVDALTQTTGTGTAQIIDLGGATDQFVFEDTSQVLTSKSLTSPVITGSPTAVGATWVDLGSTNTIDVNGGTIDNATLGAADPVTLQGLDLDTLVAGDVLYASGADTLARLAIGSDDEVLTLASGIPSWATPAGGAPSLTDADRQDRWVQYYHQRFDIIGFDAITMVPIGDPKHGALSGSTISGRREHASGIETTWTSARTQSTMGVTGLGPSEVPTLTFNGTSDRFTTTSNSLYAPGNGTTDDPWSVIIWVKPNGVPDSRDLLIGKWAGSQRSWSLGFTDTGSDRALRFRLLDESLNGSRGRETGNNVITDGNWYQIIVSYGGNESSPEGDIDIHVNNVVKDTTDYNTGSYNANEVTTSSPSLMYNAEEALYYPGDVAGGPMGPVIFAGVLTAAQRVNLYRLGVAALGF</sequence>
<protein>
    <submittedName>
        <fullName evidence="2">Uncharacterized protein</fullName>
    </submittedName>
</protein>
<dbReference type="SUPFAM" id="SSF49899">
    <property type="entry name" value="Concanavalin A-like lectins/glucanases"/>
    <property type="match status" value="1"/>
</dbReference>
<feature type="transmembrane region" description="Helical" evidence="1">
    <location>
        <begin position="7"/>
        <end position="27"/>
    </location>
</feature>
<name>A0A0F9RRC2_9ZZZZ</name>
<organism evidence="2">
    <name type="scientific">marine sediment metagenome</name>
    <dbReference type="NCBI Taxonomy" id="412755"/>
    <lineage>
        <taxon>unclassified sequences</taxon>
        <taxon>metagenomes</taxon>
        <taxon>ecological metagenomes</taxon>
    </lineage>
</organism>
<dbReference type="EMBL" id="LAZR01003295">
    <property type="protein sequence ID" value="KKN19873.1"/>
    <property type="molecule type" value="Genomic_DNA"/>
</dbReference>
<dbReference type="Gene3D" id="2.60.120.200">
    <property type="match status" value="1"/>
</dbReference>
<keyword evidence="1" id="KW-0812">Transmembrane</keyword>
<keyword evidence="1" id="KW-1133">Transmembrane helix</keyword>
<evidence type="ECO:0000313" key="2">
    <source>
        <dbReference type="EMBL" id="KKN19873.1"/>
    </source>
</evidence>
<evidence type="ECO:0000256" key="1">
    <source>
        <dbReference type="SAM" id="Phobius"/>
    </source>
</evidence>
<dbReference type="InterPro" id="IPR013320">
    <property type="entry name" value="ConA-like_dom_sf"/>
</dbReference>
<reference evidence="2" key="1">
    <citation type="journal article" date="2015" name="Nature">
        <title>Complex archaea that bridge the gap between prokaryotes and eukaryotes.</title>
        <authorList>
            <person name="Spang A."/>
            <person name="Saw J.H."/>
            <person name="Jorgensen S.L."/>
            <person name="Zaremba-Niedzwiedzka K."/>
            <person name="Martijn J."/>
            <person name="Lind A.E."/>
            <person name="van Eijk R."/>
            <person name="Schleper C."/>
            <person name="Guy L."/>
            <person name="Ettema T.J."/>
        </authorList>
    </citation>
    <scope>NUCLEOTIDE SEQUENCE</scope>
</reference>
<dbReference type="AlphaFoldDB" id="A0A0F9RRC2"/>
<accession>A0A0F9RRC2</accession>
<proteinExistence type="predicted"/>
<keyword evidence="1" id="KW-0472">Membrane</keyword>
<gene>
    <name evidence="2" type="ORF">LCGC14_0941370</name>
</gene>
<comment type="caution">
    <text evidence="2">The sequence shown here is derived from an EMBL/GenBank/DDBJ whole genome shotgun (WGS) entry which is preliminary data.</text>
</comment>
<dbReference type="Pfam" id="PF13385">
    <property type="entry name" value="Laminin_G_3"/>
    <property type="match status" value="1"/>
</dbReference>